<dbReference type="Proteomes" id="UP000245698">
    <property type="component" value="Unassembled WGS sequence"/>
</dbReference>
<dbReference type="InterPro" id="IPR050320">
    <property type="entry name" value="N5-glutamine_MTase"/>
</dbReference>
<organism evidence="7 8">
    <name type="scientific">Mesorhizobium delmotii</name>
    <dbReference type="NCBI Taxonomy" id="1631247"/>
    <lineage>
        <taxon>Bacteria</taxon>
        <taxon>Pseudomonadati</taxon>
        <taxon>Pseudomonadota</taxon>
        <taxon>Alphaproteobacteria</taxon>
        <taxon>Hyphomicrobiales</taxon>
        <taxon>Phyllobacteriaceae</taxon>
        <taxon>Mesorhizobium</taxon>
    </lineage>
</organism>
<dbReference type="InterPro" id="IPR007848">
    <property type="entry name" value="Small_mtfrase_dom"/>
</dbReference>
<accession>A0A2P9AA59</accession>
<name>A0A2P9AA59_9HYPH</name>
<dbReference type="GO" id="GO:0102559">
    <property type="term" value="F:peptide chain release factor N(5)-glutamine methyltransferase activity"/>
    <property type="evidence" value="ECO:0007669"/>
    <property type="project" value="UniProtKB-EC"/>
</dbReference>
<dbReference type="PANTHER" id="PTHR18895:SF74">
    <property type="entry name" value="MTRF1L RELEASE FACTOR GLUTAMINE METHYLTRANSFERASE"/>
    <property type="match status" value="1"/>
</dbReference>
<dbReference type="CDD" id="cd02440">
    <property type="entry name" value="AdoMet_MTases"/>
    <property type="match status" value="1"/>
</dbReference>
<dbReference type="SUPFAM" id="SSF53335">
    <property type="entry name" value="S-adenosyl-L-methionine-dependent methyltransferases"/>
    <property type="match status" value="1"/>
</dbReference>
<protein>
    <recommendedName>
        <fullName evidence="1">peptide chain release factor N(5)-glutamine methyltransferase</fullName>
        <ecNumber evidence="1">2.1.1.297</ecNumber>
    </recommendedName>
</protein>
<proteinExistence type="predicted"/>
<evidence type="ECO:0000313" key="8">
    <source>
        <dbReference type="Proteomes" id="UP000245698"/>
    </source>
</evidence>
<keyword evidence="4" id="KW-0949">S-adenosyl-L-methionine</keyword>
<evidence type="ECO:0000256" key="3">
    <source>
        <dbReference type="ARBA" id="ARBA00022679"/>
    </source>
</evidence>
<evidence type="ECO:0000256" key="5">
    <source>
        <dbReference type="ARBA" id="ARBA00048391"/>
    </source>
</evidence>
<keyword evidence="3 7" id="KW-0808">Transferase</keyword>
<evidence type="ECO:0000256" key="1">
    <source>
        <dbReference type="ARBA" id="ARBA00012771"/>
    </source>
</evidence>
<dbReference type="PANTHER" id="PTHR18895">
    <property type="entry name" value="HEMK METHYLTRANSFERASE"/>
    <property type="match status" value="1"/>
</dbReference>
<evidence type="ECO:0000313" key="7">
    <source>
        <dbReference type="EMBL" id="SJM27994.1"/>
    </source>
</evidence>
<evidence type="ECO:0000256" key="2">
    <source>
        <dbReference type="ARBA" id="ARBA00022603"/>
    </source>
</evidence>
<comment type="catalytic activity">
    <reaction evidence="5">
        <text>L-glutaminyl-[peptide chain release factor] + S-adenosyl-L-methionine = N(5)-methyl-L-glutaminyl-[peptide chain release factor] + S-adenosyl-L-homocysteine + H(+)</text>
        <dbReference type="Rhea" id="RHEA:42896"/>
        <dbReference type="Rhea" id="RHEA-COMP:10271"/>
        <dbReference type="Rhea" id="RHEA-COMP:10272"/>
        <dbReference type="ChEBI" id="CHEBI:15378"/>
        <dbReference type="ChEBI" id="CHEBI:30011"/>
        <dbReference type="ChEBI" id="CHEBI:57856"/>
        <dbReference type="ChEBI" id="CHEBI:59789"/>
        <dbReference type="ChEBI" id="CHEBI:61891"/>
        <dbReference type="EC" id="2.1.1.297"/>
    </reaction>
</comment>
<reference evidence="8" key="1">
    <citation type="submission" date="2016-12" db="EMBL/GenBank/DDBJ databases">
        <authorList>
            <person name="Brunel B."/>
        </authorList>
    </citation>
    <scope>NUCLEOTIDE SEQUENCE [LARGE SCALE GENOMIC DNA]</scope>
</reference>
<keyword evidence="8" id="KW-1185">Reference proteome</keyword>
<feature type="domain" description="Methyltransferase small" evidence="6">
    <location>
        <begin position="88"/>
        <end position="179"/>
    </location>
</feature>
<evidence type="ECO:0000259" key="6">
    <source>
        <dbReference type="Pfam" id="PF05175"/>
    </source>
</evidence>
<dbReference type="InterPro" id="IPR004556">
    <property type="entry name" value="HemK-like"/>
</dbReference>
<dbReference type="InterPro" id="IPR002052">
    <property type="entry name" value="DNA_methylase_N6_adenine_CS"/>
</dbReference>
<gene>
    <name evidence="7" type="ORF">BQ8482_100190</name>
</gene>
<dbReference type="AlphaFoldDB" id="A0A2P9AA59"/>
<dbReference type="NCBIfam" id="TIGR00536">
    <property type="entry name" value="hemK_fam"/>
    <property type="match status" value="1"/>
</dbReference>
<dbReference type="Pfam" id="PF05175">
    <property type="entry name" value="MTS"/>
    <property type="match status" value="1"/>
</dbReference>
<dbReference type="GO" id="GO:0032259">
    <property type="term" value="P:methylation"/>
    <property type="evidence" value="ECO:0007669"/>
    <property type="project" value="UniProtKB-KW"/>
</dbReference>
<dbReference type="EMBL" id="FUIG01000002">
    <property type="protein sequence ID" value="SJM27994.1"/>
    <property type="molecule type" value="Genomic_DNA"/>
</dbReference>
<dbReference type="EC" id="2.1.1.297" evidence="1"/>
<dbReference type="PROSITE" id="PS00092">
    <property type="entry name" value="N6_MTASE"/>
    <property type="match status" value="1"/>
</dbReference>
<dbReference type="GO" id="GO:0003676">
    <property type="term" value="F:nucleic acid binding"/>
    <property type="evidence" value="ECO:0007669"/>
    <property type="project" value="InterPro"/>
</dbReference>
<keyword evidence="2" id="KW-0489">Methyltransferase</keyword>
<dbReference type="Gene3D" id="3.40.50.150">
    <property type="entry name" value="Vaccinia Virus protein VP39"/>
    <property type="match status" value="1"/>
</dbReference>
<sequence length="268" mass="28928">MATSVFRLPIENFNEFEIHLIGTQLSDTGTGKSGRGSVVSEEISVAEAYSKGRTIFMGLELLIAPGALVPRPETELLGTTALDVLSQMNLPAPRVIDMCCGAGNLACAIAHYAPTALVWASDLTDGCVEVARRNVAHHVLADRVSVLQGDLFSAFSGLKLDGTMDVIICNPPYISEKRLEGDRAHLTELEPREAFAAGPYGLSIHMRVIKDAPRYLRRGGILLFEVGLGQDRQVISLLERSKAYETIRAVTNEAGEGRVVMGHTTPQA</sequence>
<dbReference type="InterPro" id="IPR029063">
    <property type="entry name" value="SAM-dependent_MTases_sf"/>
</dbReference>
<evidence type="ECO:0000256" key="4">
    <source>
        <dbReference type="ARBA" id="ARBA00022691"/>
    </source>
</evidence>